<evidence type="ECO:0000313" key="10">
    <source>
        <dbReference type="EMBL" id="GGK75822.1"/>
    </source>
</evidence>
<dbReference type="PANTHER" id="PTHR21716:SF53">
    <property type="entry name" value="PERMEASE PERM-RELATED"/>
    <property type="match status" value="1"/>
</dbReference>
<evidence type="ECO:0000256" key="5">
    <source>
        <dbReference type="ARBA" id="ARBA00022692"/>
    </source>
</evidence>
<evidence type="ECO:0000256" key="6">
    <source>
        <dbReference type="ARBA" id="ARBA00022989"/>
    </source>
</evidence>
<keyword evidence="4" id="KW-1003">Cell membrane</keyword>
<proteinExistence type="inferred from homology"/>
<gene>
    <name evidence="10" type="ORF">GCM10011509_25550</name>
</gene>
<evidence type="ECO:0000313" key="11">
    <source>
        <dbReference type="Proteomes" id="UP000662111"/>
    </source>
</evidence>
<accession>A0ABQ2FAQ2</accession>
<reference evidence="11" key="1">
    <citation type="journal article" date="2019" name="Int. J. Syst. Evol. Microbiol.">
        <title>The Global Catalogue of Microorganisms (GCM) 10K type strain sequencing project: providing services to taxonomists for standard genome sequencing and annotation.</title>
        <authorList>
            <consortium name="The Broad Institute Genomics Platform"/>
            <consortium name="The Broad Institute Genome Sequencing Center for Infectious Disease"/>
            <person name="Wu L."/>
            <person name="Ma J."/>
        </authorList>
    </citation>
    <scope>NUCLEOTIDE SEQUENCE [LARGE SCALE GENOMIC DNA]</scope>
    <source>
        <strain evidence="11">CGMCC 1.5362</strain>
    </source>
</reference>
<organism evidence="10 11">
    <name type="scientific">Ornithinimicrobium pekingense</name>
    <dbReference type="NCBI Taxonomy" id="384677"/>
    <lineage>
        <taxon>Bacteria</taxon>
        <taxon>Bacillati</taxon>
        <taxon>Actinomycetota</taxon>
        <taxon>Actinomycetes</taxon>
        <taxon>Micrococcales</taxon>
        <taxon>Ornithinimicrobiaceae</taxon>
        <taxon>Ornithinimicrobium</taxon>
    </lineage>
</organism>
<comment type="similarity">
    <text evidence="2">Belongs to the autoinducer-2 exporter (AI-2E) (TC 2.A.86) family.</text>
</comment>
<feature type="transmembrane region" description="Helical" evidence="9">
    <location>
        <begin position="190"/>
        <end position="219"/>
    </location>
</feature>
<feature type="region of interest" description="Disordered" evidence="8">
    <location>
        <begin position="471"/>
        <end position="525"/>
    </location>
</feature>
<evidence type="ECO:0000256" key="7">
    <source>
        <dbReference type="ARBA" id="ARBA00023136"/>
    </source>
</evidence>
<evidence type="ECO:0000256" key="3">
    <source>
        <dbReference type="ARBA" id="ARBA00022448"/>
    </source>
</evidence>
<feature type="transmembrane region" description="Helical" evidence="9">
    <location>
        <begin position="351"/>
        <end position="374"/>
    </location>
</feature>
<comment type="subcellular location">
    <subcellularLocation>
        <location evidence="1">Cell membrane</location>
        <topology evidence="1">Multi-pass membrane protein</topology>
    </subcellularLocation>
</comment>
<feature type="transmembrane region" description="Helical" evidence="9">
    <location>
        <begin position="114"/>
        <end position="139"/>
    </location>
</feature>
<feature type="compositionally biased region" description="Low complexity" evidence="8">
    <location>
        <begin position="486"/>
        <end position="512"/>
    </location>
</feature>
<dbReference type="PANTHER" id="PTHR21716">
    <property type="entry name" value="TRANSMEMBRANE PROTEIN"/>
    <property type="match status" value="1"/>
</dbReference>
<dbReference type="InterPro" id="IPR002549">
    <property type="entry name" value="AI-2E-like"/>
</dbReference>
<comment type="caution">
    <text evidence="10">The sequence shown here is derived from an EMBL/GenBank/DDBJ whole genome shotgun (WGS) entry which is preliminary data.</text>
</comment>
<keyword evidence="3" id="KW-0813">Transport</keyword>
<dbReference type="EMBL" id="BMLB01000005">
    <property type="protein sequence ID" value="GGK75822.1"/>
    <property type="molecule type" value="Genomic_DNA"/>
</dbReference>
<dbReference type="InterPro" id="IPR036259">
    <property type="entry name" value="MFS_trans_sf"/>
</dbReference>
<feature type="transmembrane region" description="Helical" evidence="9">
    <location>
        <begin position="261"/>
        <end position="291"/>
    </location>
</feature>
<dbReference type="Proteomes" id="UP000662111">
    <property type="component" value="Unassembled WGS sequence"/>
</dbReference>
<evidence type="ECO:0000256" key="1">
    <source>
        <dbReference type="ARBA" id="ARBA00004651"/>
    </source>
</evidence>
<name>A0ABQ2FAQ2_9MICO</name>
<feature type="transmembrane region" description="Helical" evidence="9">
    <location>
        <begin position="60"/>
        <end position="78"/>
    </location>
</feature>
<keyword evidence="11" id="KW-1185">Reference proteome</keyword>
<keyword evidence="7 9" id="KW-0472">Membrane</keyword>
<feature type="transmembrane region" description="Helical" evidence="9">
    <location>
        <begin position="297"/>
        <end position="330"/>
    </location>
</feature>
<protein>
    <submittedName>
        <fullName evidence="10">Permease</fullName>
    </submittedName>
</protein>
<feature type="compositionally biased region" description="Pro residues" evidence="8">
    <location>
        <begin position="515"/>
        <end position="525"/>
    </location>
</feature>
<sequence>MTDRPTDPGPSERVVAQDGTGQEYLEARPSISTPGAHPDQEGGVDRGMLILEGLRGAAAWAWRFLLVIAALAVLFYLVGKLWVGVLPLILALIVSTVLWPPVRFLTRRRWPAGLASMVVLLLALGTFLGSLAAIAPGIVSQGQDIVSQASEGVQVLRDQLEGPPFNLQNEQVSGYLDQASTWLQDQASNIASGVLSGVATAGSLLVTLAMVLVLTFFFLKDGVRFLPWLRRFVGPTAGLHLTETLSRMWTTLGGFIRAQALVALVDAVAIGIGLLILGVPLAFGLALITFFASFIPIVGAIAAGALAVLVALVSVGFGTALWVLVLILLVQQLEGNVLQPILQSRAMDLHPVIILLAVAAGGTIWGIVGAFLAVPVTATAVSAVRYASEHLDLRAGTLRADEVRTLTPEGARAVALAEESAPVFRLRAQEAHRRIEEERDAARSGPALGAASLAGAAGIAAALKERVMRTRPPWSSQDSGVEVDPDPAASPADADATAPQEPAATAPPAQDPGDTVPPPQDAERG</sequence>
<dbReference type="Pfam" id="PF01594">
    <property type="entry name" value="AI-2E_transport"/>
    <property type="match status" value="1"/>
</dbReference>
<feature type="transmembrane region" description="Helical" evidence="9">
    <location>
        <begin position="84"/>
        <end position="102"/>
    </location>
</feature>
<evidence type="ECO:0000256" key="2">
    <source>
        <dbReference type="ARBA" id="ARBA00009773"/>
    </source>
</evidence>
<dbReference type="SUPFAM" id="SSF103473">
    <property type="entry name" value="MFS general substrate transporter"/>
    <property type="match status" value="1"/>
</dbReference>
<evidence type="ECO:0000256" key="9">
    <source>
        <dbReference type="SAM" id="Phobius"/>
    </source>
</evidence>
<evidence type="ECO:0000256" key="4">
    <source>
        <dbReference type="ARBA" id="ARBA00022475"/>
    </source>
</evidence>
<keyword evidence="6 9" id="KW-1133">Transmembrane helix</keyword>
<dbReference type="RefSeq" id="WP_084617401.1">
    <property type="nucleotide sequence ID" value="NZ_BMLB01000005.1"/>
</dbReference>
<keyword evidence="5 9" id="KW-0812">Transmembrane</keyword>
<evidence type="ECO:0000256" key="8">
    <source>
        <dbReference type="SAM" id="MobiDB-lite"/>
    </source>
</evidence>